<keyword evidence="1" id="KW-0812">Transmembrane</keyword>
<organism evidence="2">
    <name type="scientific">uncultured Chthoniobacterales bacterium</name>
    <dbReference type="NCBI Taxonomy" id="1836801"/>
    <lineage>
        <taxon>Bacteria</taxon>
        <taxon>Pseudomonadati</taxon>
        <taxon>Verrucomicrobiota</taxon>
        <taxon>Spartobacteria</taxon>
        <taxon>Chthoniobacterales</taxon>
        <taxon>environmental samples</taxon>
    </lineage>
</organism>
<keyword evidence="1" id="KW-0472">Membrane</keyword>
<feature type="transmembrane region" description="Helical" evidence="1">
    <location>
        <begin position="20"/>
        <end position="39"/>
    </location>
</feature>
<protein>
    <submittedName>
        <fullName evidence="2">Uncharacterized protein</fullName>
    </submittedName>
</protein>
<dbReference type="EMBL" id="CADCTA010000057">
    <property type="protein sequence ID" value="CAA9235145.1"/>
    <property type="molecule type" value="Genomic_DNA"/>
</dbReference>
<keyword evidence="1" id="KW-1133">Transmembrane helix</keyword>
<proteinExistence type="predicted"/>
<gene>
    <name evidence="2" type="ORF">AVDCRST_MAG42-1781</name>
</gene>
<accession>A0A6J4HZ03</accession>
<evidence type="ECO:0000313" key="2">
    <source>
        <dbReference type="EMBL" id="CAA9235145.1"/>
    </source>
</evidence>
<name>A0A6J4HZ03_9BACT</name>
<dbReference type="AlphaFoldDB" id="A0A6J4HZ03"/>
<reference evidence="2" key="1">
    <citation type="submission" date="2020-02" db="EMBL/GenBank/DDBJ databases">
        <authorList>
            <person name="Meier V. D."/>
        </authorList>
    </citation>
    <scope>NUCLEOTIDE SEQUENCE</scope>
    <source>
        <strain evidence="2">AVDCRST_MAG42</strain>
    </source>
</reference>
<sequence length="46" mass="4861">MRRAYSEPWLAASAKSAVIFLVYFVTSAVSLLATLLLAVSRTSAAG</sequence>
<evidence type="ECO:0000256" key="1">
    <source>
        <dbReference type="SAM" id="Phobius"/>
    </source>
</evidence>